<dbReference type="GeneID" id="28541765"/>
<feature type="chain" id="PRO_5001857987" evidence="1">
    <location>
        <begin position="21"/>
        <end position="231"/>
    </location>
</feature>
<dbReference type="HOGENOM" id="CLU_080344_3_0_6"/>
<keyword evidence="3" id="KW-1185">Reference proteome</keyword>
<name>A0A090IV66_9GAMM</name>
<dbReference type="GO" id="GO:0006974">
    <property type="term" value="P:DNA damage response"/>
    <property type="evidence" value="ECO:0007669"/>
    <property type="project" value="TreeGrafter"/>
</dbReference>
<protein>
    <submittedName>
        <fullName evidence="2">Putative exported protein</fullName>
    </submittedName>
</protein>
<sequence length="231" mass="25579">MKKIISALCLSACLSPSAFASSPEFPHLEISGKGEVMVVPDMAQFSVDVVETKTTAEKAKQAADKAVTSFLARLEVQGVKRENINSGNIRLTPEYRYPKGKKPELVGYKAIRNITVTVMDLNKLNGYLDKALGDGINRINHIELKTSKEKEYIEAARLEAIKDANEKANSLAKGFGTEVKGVWKVSYHNNYSQPVLMKSMRMDAAPNITESYQDTQMVISDSVSVVYRLKD</sequence>
<reference evidence="3" key="1">
    <citation type="submission" date="2014-09" db="EMBL/GenBank/DDBJ databases">
        <authorList>
            <person name="Hjerde E."/>
        </authorList>
    </citation>
    <scope>NUCLEOTIDE SEQUENCE [LARGE SCALE GENOMIC DNA]</scope>
    <source>
        <strain evidence="3">06/09/139</strain>
    </source>
</reference>
<dbReference type="Proteomes" id="UP000032427">
    <property type="component" value="Chromosome 1"/>
</dbReference>
<dbReference type="InterPro" id="IPR007497">
    <property type="entry name" value="SIMPL/DUF541"/>
</dbReference>
<keyword evidence="1" id="KW-0732">Signal</keyword>
<evidence type="ECO:0000313" key="2">
    <source>
        <dbReference type="EMBL" id="CED72250.1"/>
    </source>
</evidence>
<dbReference type="EMBL" id="LN554846">
    <property type="protein sequence ID" value="CED72250.1"/>
    <property type="molecule type" value="Genomic_DNA"/>
</dbReference>
<evidence type="ECO:0000313" key="3">
    <source>
        <dbReference type="Proteomes" id="UP000032427"/>
    </source>
</evidence>
<organism evidence="2 3">
    <name type="scientific">Aliivibrio wodanis</name>
    <dbReference type="NCBI Taxonomy" id="80852"/>
    <lineage>
        <taxon>Bacteria</taxon>
        <taxon>Pseudomonadati</taxon>
        <taxon>Pseudomonadota</taxon>
        <taxon>Gammaproteobacteria</taxon>
        <taxon>Vibrionales</taxon>
        <taxon>Vibrionaceae</taxon>
        <taxon>Aliivibrio</taxon>
    </lineage>
</organism>
<feature type="signal peptide" evidence="1">
    <location>
        <begin position="1"/>
        <end position="20"/>
    </location>
</feature>
<dbReference type="NCBIfam" id="NF008299">
    <property type="entry name" value="PRK11087.1"/>
    <property type="match status" value="1"/>
</dbReference>
<accession>A0A090IV66</accession>
<dbReference type="Gene3D" id="3.30.110.170">
    <property type="entry name" value="Protein of unknown function (DUF541), domain 1"/>
    <property type="match status" value="1"/>
</dbReference>
<dbReference type="PATRIC" id="fig|80852.17.peg.2264"/>
<proteinExistence type="predicted"/>
<dbReference type="Pfam" id="PF04402">
    <property type="entry name" value="SIMPL"/>
    <property type="match status" value="1"/>
</dbReference>
<dbReference type="OrthoDB" id="5985609at2"/>
<dbReference type="Gene3D" id="3.30.70.2970">
    <property type="entry name" value="Protein of unknown function (DUF541), domain 2"/>
    <property type="match status" value="1"/>
</dbReference>
<dbReference type="PANTHER" id="PTHR34387:SF1">
    <property type="entry name" value="PERIPLASMIC IMMUNOGENIC PROTEIN"/>
    <property type="match status" value="1"/>
</dbReference>
<dbReference type="STRING" id="80852.AWOD_I_2188"/>
<gene>
    <name evidence="2" type="ORF">AWOD_I_2188</name>
</gene>
<dbReference type="KEGG" id="awd:AWOD_I_2188"/>
<dbReference type="PANTHER" id="PTHR34387">
    <property type="entry name" value="SLR1258 PROTEIN"/>
    <property type="match status" value="1"/>
</dbReference>
<evidence type="ECO:0000256" key="1">
    <source>
        <dbReference type="SAM" id="SignalP"/>
    </source>
</evidence>
<dbReference type="InterPro" id="IPR052022">
    <property type="entry name" value="26kDa_periplasmic_antigen"/>
</dbReference>
<dbReference type="AlphaFoldDB" id="A0A090IV66"/>